<dbReference type="InterPro" id="IPR014710">
    <property type="entry name" value="RmlC-like_jellyroll"/>
</dbReference>
<dbReference type="Gene3D" id="1.10.10.60">
    <property type="entry name" value="Homeodomain-like"/>
    <property type="match status" value="1"/>
</dbReference>
<protein>
    <submittedName>
        <fullName evidence="5">Helix-turn-helix domain-containing protein</fullName>
    </submittedName>
</protein>
<dbReference type="AlphaFoldDB" id="A0AAF0C6X2"/>
<feature type="domain" description="HTH araC/xylS-type" evidence="4">
    <location>
        <begin position="191"/>
        <end position="289"/>
    </location>
</feature>
<keyword evidence="1" id="KW-0805">Transcription regulation</keyword>
<dbReference type="GO" id="GO:0043565">
    <property type="term" value="F:sequence-specific DNA binding"/>
    <property type="evidence" value="ECO:0007669"/>
    <property type="project" value="InterPro"/>
</dbReference>
<proteinExistence type="predicted"/>
<dbReference type="KEGG" id="tact:SG35_029615"/>
<dbReference type="Pfam" id="PF02311">
    <property type="entry name" value="AraC_binding"/>
    <property type="match status" value="1"/>
</dbReference>
<organism evidence="5 6">
    <name type="scientific">Thalassomonas actiniarum</name>
    <dbReference type="NCBI Taxonomy" id="485447"/>
    <lineage>
        <taxon>Bacteria</taxon>
        <taxon>Pseudomonadati</taxon>
        <taxon>Pseudomonadota</taxon>
        <taxon>Gammaproteobacteria</taxon>
        <taxon>Alteromonadales</taxon>
        <taxon>Colwelliaceae</taxon>
        <taxon>Thalassomonas</taxon>
    </lineage>
</organism>
<dbReference type="InterPro" id="IPR037923">
    <property type="entry name" value="HTH-like"/>
</dbReference>
<keyword evidence="2" id="KW-0238">DNA-binding</keyword>
<keyword evidence="3" id="KW-0804">Transcription</keyword>
<dbReference type="PROSITE" id="PS01124">
    <property type="entry name" value="HTH_ARAC_FAMILY_2"/>
    <property type="match status" value="1"/>
</dbReference>
<evidence type="ECO:0000256" key="1">
    <source>
        <dbReference type="ARBA" id="ARBA00023015"/>
    </source>
</evidence>
<accession>A0AAF0C6X2</accession>
<dbReference type="PANTHER" id="PTHR43280:SF32">
    <property type="entry name" value="TRANSCRIPTIONAL REGULATORY PROTEIN"/>
    <property type="match status" value="1"/>
</dbReference>
<dbReference type="InterPro" id="IPR003313">
    <property type="entry name" value="AraC-bd"/>
</dbReference>
<dbReference type="EMBL" id="CP059736">
    <property type="protein sequence ID" value="WDE02565.1"/>
    <property type="molecule type" value="Genomic_DNA"/>
</dbReference>
<evidence type="ECO:0000256" key="3">
    <source>
        <dbReference type="ARBA" id="ARBA00023163"/>
    </source>
</evidence>
<dbReference type="SUPFAM" id="SSF46689">
    <property type="entry name" value="Homeodomain-like"/>
    <property type="match status" value="1"/>
</dbReference>
<evidence type="ECO:0000256" key="2">
    <source>
        <dbReference type="ARBA" id="ARBA00023125"/>
    </source>
</evidence>
<reference evidence="5 6" key="1">
    <citation type="journal article" date="2015" name="Genome Announc.">
        <title>Draft Genome Sequences of Marine Isolates of Thalassomonas viridans and Thalassomonas actiniarum.</title>
        <authorList>
            <person name="Olonade I."/>
            <person name="van Zyl L.J."/>
            <person name="Trindade M."/>
        </authorList>
    </citation>
    <scope>NUCLEOTIDE SEQUENCE [LARGE SCALE GENOMIC DNA]</scope>
    <source>
        <strain evidence="5 6">A5K-106</strain>
    </source>
</reference>
<dbReference type="InterPro" id="IPR018060">
    <property type="entry name" value="HTH_AraC"/>
</dbReference>
<dbReference type="Proteomes" id="UP000032568">
    <property type="component" value="Chromosome pTact"/>
</dbReference>
<dbReference type="GO" id="GO:0003700">
    <property type="term" value="F:DNA-binding transcription factor activity"/>
    <property type="evidence" value="ECO:0007669"/>
    <property type="project" value="InterPro"/>
</dbReference>
<dbReference type="InterPro" id="IPR009057">
    <property type="entry name" value="Homeodomain-like_sf"/>
</dbReference>
<dbReference type="PANTHER" id="PTHR43280">
    <property type="entry name" value="ARAC-FAMILY TRANSCRIPTIONAL REGULATOR"/>
    <property type="match status" value="1"/>
</dbReference>
<dbReference type="Pfam" id="PF12833">
    <property type="entry name" value="HTH_18"/>
    <property type="match status" value="1"/>
</dbReference>
<evidence type="ECO:0000313" key="5">
    <source>
        <dbReference type="EMBL" id="WDE02565.1"/>
    </source>
</evidence>
<dbReference type="Gene3D" id="2.60.120.10">
    <property type="entry name" value="Jelly Rolls"/>
    <property type="match status" value="1"/>
</dbReference>
<keyword evidence="6" id="KW-1185">Reference proteome</keyword>
<reference evidence="5 6" key="2">
    <citation type="journal article" date="2022" name="Mar. Drugs">
        <title>Bioassay-Guided Fractionation Leads to the Detection of Cholic Acid Generated by the Rare Thalassomonas sp.</title>
        <authorList>
            <person name="Pheiffer F."/>
            <person name="Schneider Y.K."/>
            <person name="Hansen E.H."/>
            <person name="Andersen J.H."/>
            <person name="Isaksson J."/>
            <person name="Busche T."/>
            <person name="R C."/>
            <person name="Kalinowski J."/>
            <person name="Zyl L.V."/>
            <person name="Trindade M."/>
        </authorList>
    </citation>
    <scope>NUCLEOTIDE SEQUENCE [LARGE SCALE GENOMIC DNA]</scope>
    <source>
        <strain evidence="5 6">A5K-106</strain>
    </source>
</reference>
<evidence type="ECO:0000313" key="6">
    <source>
        <dbReference type="Proteomes" id="UP000032568"/>
    </source>
</evidence>
<gene>
    <name evidence="5" type="ORF">SG35_029615</name>
</gene>
<dbReference type="SMART" id="SM00342">
    <property type="entry name" value="HTH_ARAC"/>
    <property type="match status" value="1"/>
</dbReference>
<dbReference type="SUPFAM" id="SSF51215">
    <property type="entry name" value="Regulatory protein AraC"/>
    <property type="match status" value="1"/>
</dbReference>
<sequence length="295" mass="34485">MSMMITSSEDEINQFKFQPGQNFIIDDINHSLTGVFLQPHRHHFYELVWIFEGSGFHFIDCQKYSLQPGRVYVIKPGQIHQWQKTTSLNAMIILFSDALLDSTYGEMLRQNASLFSIDTERPYLELSNQDTDKLKTLANLMKDEYSQENSDWHFIRPLLSAFLYYLLRLGRKNNELSHPPHSNQAQNERLGKLLALIDSEYTRYKSVEYYADKLNITSKRLNEITKMNLGKTVGQMLHERTILEAKRYLSLSENSVKTIAHKLGFEDPSYFSRFFQRETLMSPSVFRKSIADISK</sequence>
<evidence type="ECO:0000259" key="4">
    <source>
        <dbReference type="PROSITE" id="PS01124"/>
    </source>
</evidence>
<name>A0AAF0C6X2_9GAMM</name>